<reference evidence="2" key="1">
    <citation type="submission" date="2021-02" db="EMBL/GenBank/DDBJ databases">
        <authorList>
            <person name="Dougan E. K."/>
            <person name="Rhodes N."/>
            <person name="Thang M."/>
            <person name="Chan C."/>
        </authorList>
    </citation>
    <scope>NUCLEOTIDE SEQUENCE</scope>
</reference>
<dbReference type="InterPro" id="IPR019954">
    <property type="entry name" value="Ubiquitin_CS"/>
</dbReference>
<dbReference type="InterPro" id="IPR050158">
    <property type="entry name" value="Ubiquitin_ubiquitin-like"/>
</dbReference>
<dbReference type="InterPro" id="IPR019956">
    <property type="entry name" value="Ubiquitin_dom"/>
</dbReference>
<dbReference type="InterPro" id="IPR029071">
    <property type="entry name" value="Ubiquitin-like_domsf"/>
</dbReference>
<protein>
    <recommendedName>
        <fullName evidence="1">Ubiquitin-like domain-containing protein</fullName>
    </recommendedName>
</protein>
<dbReference type="InterPro" id="IPR000626">
    <property type="entry name" value="Ubiquitin-like_dom"/>
</dbReference>
<comment type="caution">
    <text evidence="2">The sequence shown here is derived from an EMBL/GenBank/DDBJ whole genome shotgun (WGS) entry which is preliminary data.</text>
</comment>
<dbReference type="Pfam" id="PF00240">
    <property type="entry name" value="ubiquitin"/>
    <property type="match status" value="3"/>
</dbReference>
<evidence type="ECO:0000313" key="3">
    <source>
        <dbReference type="Proteomes" id="UP000626109"/>
    </source>
</evidence>
<name>A0A813LHE2_POLGL</name>
<dbReference type="Proteomes" id="UP000626109">
    <property type="component" value="Unassembled WGS sequence"/>
</dbReference>
<sequence>MSSTATPLAPSAVGAANSEAVGATNLEGIVQDSLTMEIFVTSVSGETFRLDANSSDSVLHIKEALESISGIPRLQQILSFEGAVLKDNSKLQAYNIQAGSELMLVRICSFDVTLLCRLPCVVQATSADTVLSLKRKIFEQMKIPPDQMILVGHGQGRLDDNCSLRDYDINGDCKVSIVFKLPGGNCINVNMPSGGTLPFAFDLGKDTVGGLKDLIFDRKGIPQDKQVLVFAGRQLGDDTARLTDMGVQPDNTLQLQLAPMCSIM</sequence>
<dbReference type="SUPFAM" id="SSF54236">
    <property type="entry name" value="Ubiquitin-like"/>
    <property type="match status" value="3"/>
</dbReference>
<feature type="domain" description="Ubiquitin-like" evidence="1">
    <location>
        <begin position="205"/>
        <end position="257"/>
    </location>
</feature>
<dbReference type="PROSITE" id="PS50053">
    <property type="entry name" value="UBIQUITIN_2"/>
    <property type="match status" value="3"/>
</dbReference>
<feature type="domain" description="Ubiquitin-like" evidence="1">
    <location>
        <begin position="122"/>
        <end position="184"/>
    </location>
</feature>
<dbReference type="SMART" id="SM00213">
    <property type="entry name" value="UBQ"/>
    <property type="match status" value="3"/>
</dbReference>
<dbReference type="CDD" id="cd17039">
    <property type="entry name" value="Ubl_ubiquitin_like"/>
    <property type="match status" value="3"/>
</dbReference>
<dbReference type="PRINTS" id="PR00348">
    <property type="entry name" value="UBIQUITIN"/>
</dbReference>
<dbReference type="Gene3D" id="3.10.20.90">
    <property type="entry name" value="Phosphatidylinositol 3-kinase Catalytic Subunit, Chain A, domain 1"/>
    <property type="match status" value="3"/>
</dbReference>
<dbReference type="AlphaFoldDB" id="A0A813LHE2"/>
<dbReference type="PANTHER" id="PTHR10666">
    <property type="entry name" value="UBIQUITIN"/>
    <property type="match status" value="1"/>
</dbReference>
<accession>A0A813LHE2</accession>
<dbReference type="PROSITE" id="PS00299">
    <property type="entry name" value="UBIQUITIN_1"/>
    <property type="match status" value="1"/>
</dbReference>
<proteinExistence type="predicted"/>
<evidence type="ECO:0000259" key="1">
    <source>
        <dbReference type="PROSITE" id="PS50053"/>
    </source>
</evidence>
<gene>
    <name evidence="2" type="ORF">PGLA2088_LOCUS47153</name>
</gene>
<dbReference type="EMBL" id="CAJNNW010036421">
    <property type="protein sequence ID" value="CAE8734126.1"/>
    <property type="molecule type" value="Genomic_DNA"/>
</dbReference>
<organism evidence="2 3">
    <name type="scientific">Polarella glacialis</name>
    <name type="common">Dinoflagellate</name>
    <dbReference type="NCBI Taxonomy" id="89957"/>
    <lineage>
        <taxon>Eukaryota</taxon>
        <taxon>Sar</taxon>
        <taxon>Alveolata</taxon>
        <taxon>Dinophyceae</taxon>
        <taxon>Suessiales</taxon>
        <taxon>Suessiaceae</taxon>
        <taxon>Polarella</taxon>
    </lineage>
</organism>
<feature type="domain" description="Ubiquitin-like" evidence="1">
    <location>
        <begin position="36"/>
        <end position="105"/>
    </location>
</feature>
<evidence type="ECO:0000313" key="2">
    <source>
        <dbReference type="EMBL" id="CAE8734126.1"/>
    </source>
</evidence>